<comment type="caution">
    <text evidence="1">The sequence shown here is derived from an EMBL/GenBank/DDBJ whole genome shotgun (WGS) entry which is preliminary data.</text>
</comment>
<name>K2FSV2_9BACT</name>
<accession>K2FSV2</accession>
<protein>
    <submittedName>
        <fullName evidence="1">Uncharacterized protein</fullName>
    </submittedName>
</protein>
<reference evidence="1" key="1">
    <citation type="journal article" date="2012" name="Science">
        <title>Fermentation, hydrogen, and sulfur metabolism in multiple uncultivated bacterial phyla.</title>
        <authorList>
            <person name="Wrighton K.C."/>
            <person name="Thomas B.C."/>
            <person name="Sharon I."/>
            <person name="Miller C.S."/>
            <person name="Castelle C.J."/>
            <person name="VerBerkmoes N.C."/>
            <person name="Wilkins M.J."/>
            <person name="Hettich R.L."/>
            <person name="Lipton M.S."/>
            <person name="Williams K.H."/>
            <person name="Long P.E."/>
            <person name="Banfield J.F."/>
        </authorList>
    </citation>
    <scope>NUCLEOTIDE SEQUENCE [LARGE SCALE GENOMIC DNA]</scope>
</reference>
<sequence length="166" mass="19162">MLATQIDINDKQIETQENIDSSKKIRNEAIIKSITSSSSLPIKIDYPKDTLSKSIKIPAEISFDVQNQSIVIWNSLYKINISKLVTDDWIHPNNVLIDSLQINGSNFELSWSWVAPWFLSITWRQKSDKPKLLEKKEVAEIILELVENGKYIYNKPDLKFEIIKVS</sequence>
<proteinExistence type="predicted"/>
<organism evidence="1">
    <name type="scientific">uncultured bacterium</name>
    <name type="common">gcode 4</name>
    <dbReference type="NCBI Taxonomy" id="1234023"/>
    <lineage>
        <taxon>Bacteria</taxon>
        <taxon>environmental samples</taxon>
    </lineage>
</organism>
<dbReference type="AlphaFoldDB" id="K2FSV2"/>
<dbReference type="EMBL" id="AMFJ01001000">
    <property type="protein sequence ID" value="EKE25983.1"/>
    <property type="molecule type" value="Genomic_DNA"/>
</dbReference>
<gene>
    <name evidence="1" type="ORF">ACD_4C00484G0001</name>
</gene>
<evidence type="ECO:0000313" key="1">
    <source>
        <dbReference type="EMBL" id="EKE25983.1"/>
    </source>
</evidence>